<feature type="non-terminal residue" evidence="1">
    <location>
        <position position="1"/>
    </location>
</feature>
<reference evidence="1" key="1">
    <citation type="journal article" date="2015" name="Nature">
        <title>Complex archaea that bridge the gap between prokaryotes and eukaryotes.</title>
        <authorList>
            <person name="Spang A."/>
            <person name="Saw J.H."/>
            <person name="Jorgensen S.L."/>
            <person name="Zaremba-Niedzwiedzka K."/>
            <person name="Martijn J."/>
            <person name="Lind A.E."/>
            <person name="van Eijk R."/>
            <person name="Schleper C."/>
            <person name="Guy L."/>
            <person name="Ettema T.J."/>
        </authorList>
    </citation>
    <scope>NUCLEOTIDE SEQUENCE</scope>
</reference>
<accession>A0A0F9E031</accession>
<evidence type="ECO:0000313" key="1">
    <source>
        <dbReference type="EMBL" id="KKL67378.1"/>
    </source>
</evidence>
<dbReference type="AlphaFoldDB" id="A0A0F9E031"/>
<gene>
    <name evidence="1" type="ORF">LCGC14_2135580</name>
</gene>
<proteinExistence type="predicted"/>
<comment type="caution">
    <text evidence="1">The sequence shown here is derived from an EMBL/GenBank/DDBJ whole genome shotgun (WGS) entry which is preliminary data.</text>
</comment>
<dbReference type="EMBL" id="LAZR01026878">
    <property type="protein sequence ID" value="KKL67378.1"/>
    <property type="molecule type" value="Genomic_DNA"/>
</dbReference>
<name>A0A0F9E031_9ZZZZ</name>
<sequence>HWVTEVVAFEPGREVFGSLEANIRLNLLDPDIEPHRVALWDGTVDKVIISREYLTDKASRIKIADDGESIDYELLPNSPLRRAYAEMLATTDQAAKARMQDDLRIRAVPGSIDVNIMTKLDRDTYRDGEKLPPEFADAMSALRGFANSTVRGGLVLSAGMNRRLYNYLSQFDDFLPDENGNLKKTIILKVSDFRSAMIQGRFLAKRGLWISEYRIESGLNCGGHAFATKGQLLGVILEEFKANRKTLAADLHKAYVKALAKTGRTVTGPGDIRITVQCGLSTAAEDRLMREHYDADGTGWGTPFLLVPEVVHVEQGMLAQLAAAKDEDVVLSDGSPLGVPIWLLDNCKAEDARRRRIAEGAPGSECPKGYLRSNTEFTDMPICLSSRAYVKRKLEHLSSEGLSQRQLASVTETILTRACVCHELSGGVTAIHNIRPSVTPLVCPGPNIADFSRTASLDEMVGHIYGRESIMTRTDRPHTFLREIAIYTEYLRKQLGLFALQLCGSTLQYLQEFKGNLLTGIRYYVKLARKGIDGLTETFAADLDRLRREIEGIPLPAEAMPAALALPPERTEKAVMDTDGQS</sequence>
<protein>
    <submittedName>
        <fullName evidence="1">Uncharacterized protein</fullName>
    </submittedName>
</protein>
<organism evidence="1">
    <name type="scientific">marine sediment metagenome</name>
    <dbReference type="NCBI Taxonomy" id="412755"/>
    <lineage>
        <taxon>unclassified sequences</taxon>
        <taxon>metagenomes</taxon>
        <taxon>ecological metagenomes</taxon>
    </lineage>
</organism>